<dbReference type="SUPFAM" id="SSF51735">
    <property type="entry name" value="NAD(P)-binding Rossmann-fold domains"/>
    <property type="match status" value="1"/>
</dbReference>
<feature type="signal peptide" evidence="4">
    <location>
        <begin position="1"/>
        <end position="24"/>
    </location>
</feature>
<dbReference type="GO" id="GO:0006633">
    <property type="term" value="P:fatty acid biosynthetic process"/>
    <property type="evidence" value="ECO:0007669"/>
    <property type="project" value="TreeGrafter"/>
</dbReference>
<dbReference type="InterPro" id="IPR020904">
    <property type="entry name" value="Sc_DH/Rdtase_CS"/>
</dbReference>
<dbReference type="SMART" id="SM00822">
    <property type="entry name" value="PKS_KR"/>
    <property type="match status" value="1"/>
</dbReference>
<dbReference type="GO" id="GO:0048038">
    <property type="term" value="F:quinone binding"/>
    <property type="evidence" value="ECO:0007669"/>
    <property type="project" value="TreeGrafter"/>
</dbReference>
<dbReference type="AlphaFoldDB" id="A0A1Z5KSM5"/>
<reference evidence="6 7" key="1">
    <citation type="journal article" date="2015" name="Plant Cell">
        <title>Oil accumulation by the oleaginous diatom Fistulifera solaris as revealed by the genome and transcriptome.</title>
        <authorList>
            <person name="Tanaka T."/>
            <person name="Maeda Y."/>
            <person name="Veluchamy A."/>
            <person name="Tanaka M."/>
            <person name="Abida H."/>
            <person name="Marechal E."/>
            <person name="Bowler C."/>
            <person name="Muto M."/>
            <person name="Sunaga Y."/>
            <person name="Tanaka M."/>
            <person name="Yoshino T."/>
            <person name="Taniguchi T."/>
            <person name="Fukuda Y."/>
            <person name="Nemoto M."/>
            <person name="Matsumoto M."/>
            <person name="Wong P.S."/>
            <person name="Aburatani S."/>
            <person name="Fujibuchi W."/>
        </authorList>
    </citation>
    <scope>NUCLEOTIDE SEQUENCE [LARGE SCALE GENOMIC DNA]</scope>
    <source>
        <strain evidence="6 7">JPCC DA0580</strain>
    </source>
</reference>
<comment type="similarity">
    <text evidence="1 3">Belongs to the short-chain dehydrogenases/reductases (SDR) family.</text>
</comment>
<proteinExistence type="inferred from homology"/>
<accession>A0A1Z5KSM5</accession>
<dbReference type="PRINTS" id="PR00081">
    <property type="entry name" value="GDHRDH"/>
</dbReference>
<feature type="chain" id="PRO_5012690129" description="Ketoreductase domain-containing protein" evidence="4">
    <location>
        <begin position="25"/>
        <end position="276"/>
    </location>
</feature>
<evidence type="ECO:0000256" key="4">
    <source>
        <dbReference type="SAM" id="SignalP"/>
    </source>
</evidence>
<evidence type="ECO:0000259" key="5">
    <source>
        <dbReference type="SMART" id="SM00822"/>
    </source>
</evidence>
<dbReference type="Proteomes" id="UP000198406">
    <property type="component" value="Unassembled WGS sequence"/>
</dbReference>
<dbReference type="InterPro" id="IPR057326">
    <property type="entry name" value="KR_dom"/>
</dbReference>
<evidence type="ECO:0000313" key="7">
    <source>
        <dbReference type="Proteomes" id="UP000198406"/>
    </source>
</evidence>
<feature type="domain" description="Ketoreductase" evidence="5">
    <location>
        <begin position="31"/>
        <end position="204"/>
    </location>
</feature>
<dbReference type="PROSITE" id="PS00061">
    <property type="entry name" value="ADH_SHORT"/>
    <property type="match status" value="1"/>
</dbReference>
<evidence type="ECO:0000256" key="2">
    <source>
        <dbReference type="ARBA" id="ARBA00023002"/>
    </source>
</evidence>
<sequence length="276" mass="29551">MPTRPSVLLKFFLSLVCVTGSSFGMSLLQGQRVLITGAGRGIGRAIAHICHAEGACVALTARTEAQLHETASSLQRVSMHVADVTDTAQVEDMVRQVVAKWGGIDILINNAGGSQAGKAPLQELDSDDLVQVLNLNVVAVHRVTKAVLQQAQPTRIINISSKAGKVGLPNFSFYVASKHALEGLTASWAEELKDVAIVNSISPGMVDTVSFPKPPGRPGVRSAESIKDGLMLLLKTNVTGHYLHVDELDEVRRRGFDDRVALKAINEPDFVTQLSS</sequence>
<dbReference type="CDD" id="cd05233">
    <property type="entry name" value="SDR_c"/>
    <property type="match status" value="1"/>
</dbReference>
<organism evidence="6 7">
    <name type="scientific">Fistulifera solaris</name>
    <name type="common">Oleaginous diatom</name>
    <dbReference type="NCBI Taxonomy" id="1519565"/>
    <lineage>
        <taxon>Eukaryota</taxon>
        <taxon>Sar</taxon>
        <taxon>Stramenopiles</taxon>
        <taxon>Ochrophyta</taxon>
        <taxon>Bacillariophyta</taxon>
        <taxon>Bacillariophyceae</taxon>
        <taxon>Bacillariophycidae</taxon>
        <taxon>Naviculales</taxon>
        <taxon>Naviculaceae</taxon>
        <taxon>Fistulifera</taxon>
    </lineage>
</organism>
<dbReference type="InterPro" id="IPR036291">
    <property type="entry name" value="NAD(P)-bd_dom_sf"/>
</dbReference>
<dbReference type="InterPro" id="IPR002347">
    <property type="entry name" value="SDR_fam"/>
</dbReference>
<evidence type="ECO:0000256" key="1">
    <source>
        <dbReference type="ARBA" id="ARBA00006484"/>
    </source>
</evidence>
<dbReference type="Gene3D" id="3.40.50.720">
    <property type="entry name" value="NAD(P)-binding Rossmann-like Domain"/>
    <property type="match status" value="1"/>
</dbReference>
<comment type="caution">
    <text evidence="6">The sequence shown here is derived from an EMBL/GenBank/DDBJ whole genome shotgun (WGS) entry which is preliminary data.</text>
</comment>
<gene>
    <name evidence="6" type="ORF">FisN_28Lh015</name>
</gene>
<dbReference type="Pfam" id="PF00106">
    <property type="entry name" value="adh_short"/>
    <property type="match status" value="1"/>
</dbReference>
<name>A0A1Z5KSM5_FISSO</name>
<dbReference type="PRINTS" id="PR00080">
    <property type="entry name" value="SDRFAMILY"/>
</dbReference>
<dbReference type="EMBL" id="BDSP01000286">
    <property type="protein sequence ID" value="GAX29187.1"/>
    <property type="molecule type" value="Genomic_DNA"/>
</dbReference>
<dbReference type="InParanoid" id="A0A1Z5KSM5"/>
<evidence type="ECO:0000313" key="6">
    <source>
        <dbReference type="EMBL" id="GAX29187.1"/>
    </source>
</evidence>
<dbReference type="GO" id="GO:0016616">
    <property type="term" value="F:oxidoreductase activity, acting on the CH-OH group of donors, NAD or NADP as acceptor"/>
    <property type="evidence" value="ECO:0007669"/>
    <property type="project" value="TreeGrafter"/>
</dbReference>
<keyword evidence="7" id="KW-1185">Reference proteome</keyword>
<evidence type="ECO:0000256" key="3">
    <source>
        <dbReference type="RuleBase" id="RU000363"/>
    </source>
</evidence>
<keyword evidence="2" id="KW-0560">Oxidoreductase</keyword>
<dbReference type="PANTHER" id="PTHR42760">
    <property type="entry name" value="SHORT-CHAIN DEHYDROGENASES/REDUCTASES FAMILY MEMBER"/>
    <property type="match status" value="1"/>
</dbReference>
<dbReference type="OrthoDB" id="47007at2759"/>
<protein>
    <recommendedName>
        <fullName evidence="5">Ketoreductase domain-containing protein</fullName>
    </recommendedName>
</protein>
<keyword evidence="4" id="KW-0732">Signal</keyword>
<dbReference type="PANTHER" id="PTHR42760:SF133">
    <property type="entry name" value="3-OXOACYL-[ACYL-CARRIER-PROTEIN] REDUCTASE"/>
    <property type="match status" value="1"/>
</dbReference>